<dbReference type="Gene3D" id="3.40.50.11940">
    <property type="match status" value="1"/>
</dbReference>
<sequence length="222" mass="26145">MKMVYSEMTEVFDTEIDKVNTVIIENQVIFTKLCMDIYNQLQGLEGRVIVSEDNKPLNICKKVELLTQFLPFEINKKGLITKLVSMAERLANENDYYEETMTQMAGIEKYLWSLTESMEGDIRFSKLSIGNIIKSAGLEFEDDYNSLGEKIIDYMELVRTYDCDKLFILVNLRSFINDNECFELFDTILRKQFHVIMIENCEHEIHSNEKRFIIDKDYCEIK</sequence>
<dbReference type="Proteomes" id="UP000198838">
    <property type="component" value="Unassembled WGS sequence"/>
</dbReference>
<accession>A0A1I1AP69</accession>
<protein>
    <submittedName>
        <fullName evidence="1">CRISPR-associated protein, Csn2 family</fullName>
    </submittedName>
</protein>
<dbReference type="InterPro" id="IPR038600">
    <property type="entry name" value="Csn2_sf"/>
</dbReference>
<dbReference type="EMBL" id="FOJY01000033">
    <property type="protein sequence ID" value="SFB39282.1"/>
    <property type="molecule type" value="Genomic_DNA"/>
</dbReference>
<dbReference type="InterPro" id="IPR010146">
    <property type="entry name" value="CRISPR-assoc_prot_Csn2-typ"/>
</dbReference>
<reference evidence="1 2" key="1">
    <citation type="submission" date="2016-10" db="EMBL/GenBank/DDBJ databases">
        <authorList>
            <person name="de Groot N.N."/>
        </authorList>
    </citation>
    <scope>NUCLEOTIDE SEQUENCE [LARGE SCALE GENOMIC DNA]</scope>
    <source>
        <strain evidence="1 2">DSM 5522</strain>
    </source>
</reference>
<dbReference type="AlphaFoldDB" id="A0A1I1AP69"/>
<evidence type="ECO:0000313" key="1">
    <source>
        <dbReference type="EMBL" id="SFB39282.1"/>
    </source>
</evidence>
<proteinExistence type="predicted"/>
<dbReference type="Pfam" id="PF09711">
    <property type="entry name" value="Cas_Csn2"/>
    <property type="match status" value="1"/>
</dbReference>
<gene>
    <name evidence="1" type="ORF">SAMN05216249_1334</name>
</gene>
<dbReference type="STRING" id="1120918.SAMN05216249_1334"/>
<organism evidence="1 2">
    <name type="scientific">Acetitomaculum ruminis DSM 5522</name>
    <dbReference type="NCBI Taxonomy" id="1120918"/>
    <lineage>
        <taxon>Bacteria</taxon>
        <taxon>Bacillati</taxon>
        <taxon>Bacillota</taxon>
        <taxon>Clostridia</taxon>
        <taxon>Lachnospirales</taxon>
        <taxon>Lachnospiraceae</taxon>
        <taxon>Acetitomaculum</taxon>
    </lineage>
</organism>
<name>A0A1I1AP69_9FIRM</name>
<dbReference type="NCBIfam" id="TIGR01866">
    <property type="entry name" value="cas_Csn2"/>
    <property type="match status" value="1"/>
</dbReference>
<evidence type="ECO:0000313" key="2">
    <source>
        <dbReference type="Proteomes" id="UP000198838"/>
    </source>
</evidence>
<dbReference type="OrthoDB" id="1701909at2"/>
<keyword evidence="2" id="KW-1185">Reference proteome</keyword>